<evidence type="ECO:0000313" key="7">
    <source>
        <dbReference type="Proteomes" id="UP000824998"/>
    </source>
</evidence>
<evidence type="ECO:0000256" key="3">
    <source>
        <dbReference type="ARBA" id="ARBA00023242"/>
    </source>
</evidence>
<dbReference type="CDD" id="cd00067">
    <property type="entry name" value="GAL4"/>
    <property type="match status" value="1"/>
</dbReference>
<dbReference type="InterPro" id="IPR007219">
    <property type="entry name" value="XnlR_reg_dom"/>
</dbReference>
<dbReference type="InterPro" id="IPR001138">
    <property type="entry name" value="Zn2Cys6_DnaBD"/>
</dbReference>
<dbReference type="EMBL" id="MU251359">
    <property type="protein sequence ID" value="KAG9239362.1"/>
    <property type="molecule type" value="Genomic_DNA"/>
</dbReference>
<dbReference type="OrthoDB" id="4934715at2759"/>
<dbReference type="Pfam" id="PF04082">
    <property type="entry name" value="Fungal_trans"/>
    <property type="match status" value="1"/>
</dbReference>
<comment type="caution">
    <text evidence="6">The sequence shown here is derived from an EMBL/GenBank/DDBJ whole genome shotgun (WGS) entry which is preliminary data.</text>
</comment>
<protein>
    <recommendedName>
        <fullName evidence="5">Zn(2)-C6 fungal-type domain-containing protein</fullName>
    </recommendedName>
</protein>
<keyword evidence="3" id="KW-0539">Nucleus</keyword>
<dbReference type="SUPFAM" id="SSF57701">
    <property type="entry name" value="Zn2/Cys6 DNA-binding domain"/>
    <property type="match status" value="1"/>
</dbReference>
<evidence type="ECO:0000313" key="6">
    <source>
        <dbReference type="EMBL" id="KAG9239362.1"/>
    </source>
</evidence>
<dbReference type="Proteomes" id="UP000824998">
    <property type="component" value="Unassembled WGS sequence"/>
</dbReference>
<feature type="compositionally biased region" description="Polar residues" evidence="4">
    <location>
        <begin position="1"/>
        <end position="16"/>
    </location>
</feature>
<dbReference type="PROSITE" id="PS00463">
    <property type="entry name" value="ZN2_CY6_FUNGAL_1"/>
    <property type="match status" value="1"/>
</dbReference>
<name>A0A9P7YTC2_9HELO</name>
<dbReference type="GO" id="GO:0006351">
    <property type="term" value="P:DNA-templated transcription"/>
    <property type="evidence" value="ECO:0007669"/>
    <property type="project" value="InterPro"/>
</dbReference>
<dbReference type="InterPro" id="IPR050613">
    <property type="entry name" value="Sec_Metabolite_Reg"/>
</dbReference>
<comment type="subcellular location">
    <subcellularLocation>
        <location evidence="1">Nucleus</location>
    </subcellularLocation>
</comment>
<dbReference type="PANTHER" id="PTHR31001">
    <property type="entry name" value="UNCHARACTERIZED TRANSCRIPTIONAL REGULATORY PROTEIN"/>
    <property type="match status" value="1"/>
</dbReference>
<dbReference type="PANTHER" id="PTHR31001:SF49">
    <property type="entry name" value="ZN(II)2CYS6 TRANSCRIPTION FACTOR (EUROFUNG)"/>
    <property type="match status" value="1"/>
</dbReference>
<dbReference type="CDD" id="cd12148">
    <property type="entry name" value="fungal_TF_MHR"/>
    <property type="match status" value="1"/>
</dbReference>
<dbReference type="GO" id="GO:0000981">
    <property type="term" value="F:DNA-binding transcription factor activity, RNA polymerase II-specific"/>
    <property type="evidence" value="ECO:0007669"/>
    <property type="project" value="InterPro"/>
</dbReference>
<dbReference type="SMART" id="SM00906">
    <property type="entry name" value="Fungal_trans"/>
    <property type="match status" value="1"/>
</dbReference>
<organism evidence="6 7">
    <name type="scientific">Amylocarpus encephaloides</name>
    <dbReference type="NCBI Taxonomy" id="45428"/>
    <lineage>
        <taxon>Eukaryota</taxon>
        <taxon>Fungi</taxon>
        <taxon>Dikarya</taxon>
        <taxon>Ascomycota</taxon>
        <taxon>Pezizomycotina</taxon>
        <taxon>Leotiomycetes</taxon>
        <taxon>Helotiales</taxon>
        <taxon>Helotiales incertae sedis</taxon>
        <taxon>Amylocarpus</taxon>
    </lineage>
</organism>
<dbReference type="GO" id="GO:0003677">
    <property type="term" value="F:DNA binding"/>
    <property type="evidence" value="ECO:0007669"/>
    <property type="project" value="InterPro"/>
</dbReference>
<evidence type="ECO:0000256" key="2">
    <source>
        <dbReference type="ARBA" id="ARBA00022723"/>
    </source>
</evidence>
<evidence type="ECO:0000256" key="4">
    <source>
        <dbReference type="SAM" id="MobiDB-lite"/>
    </source>
</evidence>
<feature type="region of interest" description="Disordered" evidence="4">
    <location>
        <begin position="1"/>
        <end position="31"/>
    </location>
</feature>
<dbReference type="GO" id="GO:0008270">
    <property type="term" value="F:zinc ion binding"/>
    <property type="evidence" value="ECO:0007669"/>
    <property type="project" value="InterPro"/>
</dbReference>
<keyword evidence="2" id="KW-0479">Metal-binding</keyword>
<dbReference type="PROSITE" id="PS50048">
    <property type="entry name" value="ZN2_CY6_FUNGAL_2"/>
    <property type="match status" value="1"/>
</dbReference>
<dbReference type="InterPro" id="IPR036864">
    <property type="entry name" value="Zn2-C6_fun-type_DNA-bd_sf"/>
</dbReference>
<dbReference type="SMART" id="SM00066">
    <property type="entry name" value="GAL4"/>
    <property type="match status" value="1"/>
</dbReference>
<sequence>MSNLSTATTPDNSQQWPSPPPGQKPIAKPIRRREKIQLSCTLCRSKKLKCDRNQPCRSCSGRGLASSCTYPTHNIVGGVDKRRASRNTGNGNIQNKINQLEGLVISLMSSLNASKGADSKSSDIETAVPPKRVNESIHASGNLEKLEEGKLSDTFGRITLEKARTTYVDSNHWTSVLDGISELKDYFEEETSPVEETASETPDLSVGDPQLLFGLNSRATKQEIIASLPPRPQVDRLVSSYFESMDMAPVIVHVRTFLKEYESFWLNPSETPVVWLGLLFGVLCLSIHCRDRESRNQEKLPYGLAHNREFHNYRERLVQCLIIGKYTNPTRYTVETLCMYFAVEHFRCPDTQFGTYVLLGMIVRIAMRAGYHRDPSYYPKMSPYHAEMRRRTWTMVVQVDMAMSHQVGLPRMIQKGMYDTELPRNIVDDDFDEHTVELPPPRADTDITLMSYVIAKHKICLVKAEIIDLTANVTAPPYSEVLRHDNLLDETVAALPSPFQAHAPDYIQNETPLRSMQRMYFRILIDSSRCTLHRSYRMLGRTNPAYMYSRHISLSAAMQIIQHQAKDLSSSQLRRHKWKLSSAIHHDFLVGTTTLCLDMNETLVEGDVEATCAGEFDTPEGKEKIISAMRQSYEVWTSLSDQSKEARRGAEALRVVLDKIGKKAMGASYTTAESTCSNPIMATTPLQQPLPTNFADHSLGQPSISLAPNFSEDKGGLMPPSEYLNWASIQVSWNLTRS</sequence>
<accession>A0A9P7YTC2</accession>
<gene>
    <name evidence="6" type="ORF">BJ875DRAFT_188438</name>
</gene>
<keyword evidence="7" id="KW-1185">Reference proteome</keyword>
<evidence type="ECO:0000259" key="5">
    <source>
        <dbReference type="PROSITE" id="PS50048"/>
    </source>
</evidence>
<dbReference type="Pfam" id="PF00172">
    <property type="entry name" value="Zn_clus"/>
    <property type="match status" value="1"/>
</dbReference>
<dbReference type="AlphaFoldDB" id="A0A9P7YTC2"/>
<proteinExistence type="predicted"/>
<dbReference type="Gene3D" id="4.10.240.10">
    <property type="entry name" value="Zn(2)-C6 fungal-type DNA-binding domain"/>
    <property type="match status" value="1"/>
</dbReference>
<feature type="domain" description="Zn(2)-C6 fungal-type" evidence="5">
    <location>
        <begin position="39"/>
        <end position="70"/>
    </location>
</feature>
<dbReference type="GO" id="GO:0005634">
    <property type="term" value="C:nucleus"/>
    <property type="evidence" value="ECO:0007669"/>
    <property type="project" value="UniProtKB-SubCell"/>
</dbReference>
<evidence type="ECO:0000256" key="1">
    <source>
        <dbReference type="ARBA" id="ARBA00004123"/>
    </source>
</evidence>
<reference evidence="6" key="1">
    <citation type="journal article" date="2021" name="IMA Fungus">
        <title>Genomic characterization of three marine fungi, including Emericellopsis atlantica sp. nov. with signatures of a generalist lifestyle and marine biomass degradation.</title>
        <authorList>
            <person name="Hagestad O.C."/>
            <person name="Hou L."/>
            <person name="Andersen J.H."/>
            <person name="Hansen E.H."/>
            <person name="Altermark B."/>
            <person name="Li C."/>
            <person name="Kuhnert E."/>
            <person name="Cox R.J."/>
            <person name="Crous P.W."/>
            <person name="Spatafora J.W."/>
            <person name="Lail K."/>
            <person name="Amirebrahimi M."/>
            <person name="Lipzen A."/>
            <person name="Pangilinan J."/>
            <person name="Andreopoulos W."/>
            <person name="Hayes R.D."/>
            <person name="Ng V."/>
            <person name="Grigoriev I.V."/>
            <person name="Jackson S.A."/>
            <person name="Sutton T.D.S."/>
            <person name="Dobson A.D.W."/>
            <person name="Rama T."/>
        </authorList>
    </citation>
    <scope>NUCLEOTIDE SEQUENCE</scope>
    <source>
        <strain evidence="6">TRa018bII</strain>
    </source>
</reference>